<dbReference type="PROSITE" id="PS00434">
    <property type="entry name" value="HSF_DOMAIN"/>
    <property type="match status" value="1"/>
</dbReference>
<evidence type="ECO:0000259" key="11">
    <source>
        <dbReference type="PROSITE" id="PS00434"/>
    </source>
</evidence>
<comment type="caution">
    <text evidence="12">The sequence shown here is derived from an EMBL/GenBank/DDBJ whole genome shotgun (WGS) entry which is preliminary data.</text>
</comment>
<dbReference type="InterPro" id="IPR036388">
    <property type="entry name" value="WH-like_DNA-bd_sf"/>
</dbReference>
<dbReference type="EMBL" id="NQVE01000142">
    <property type="protein sequence ID" value="RAL44574.1"/>
    <property type="molecule type" value="Genomic_DNA"/>
</dbReference>
<protein>
    <recommendedName>
        <fullName evidence="11">HSF-type DNA-binding domain-containing protein</fullName>
    </recommendedName>
</protein>
<dbReference type="InterPro" id="IPR000232">
    <property type="entry name" value="HSF_DNA-bd"/>
</dbReference>
<dbReference type="GO" id="GO:0006357">
    <property type="term" value="P:regulation of transcription by RNA polymerase II"/>
    <property type="evidence" value="ECO:0007669"/>
    <property type="project" value="TreeGrafter"/>
</dbReference>
<evidence type="ECO:0000313" key="12">
    <source>
        <dbReference type="EMBL" id="RAL44574.1"/>
    </source>
</evidence>
<dbReference type="PANTHER" id="PTHR10015:SF337">
    <property type="entry name" value="HEAT STRESS TRANSCRIPTION FACTOR A-3"/>
    <property type="match status" value="1"/>
</dbReference>
<name>A0A328DGA9_9ASTE</name>
<organism evidence="12 13">
    <name type="scientific">Cuscuta australis</name>
    <dbReference type="NCBI Taxonomy" id="267555"/>
    <lineage>
        <taxon>Eukaryota</taxon>
        <taxon>Viridiplantae</taxon>
        <taxon>Streptophyta</taxon>
        <taxon>Embryophyta</taxon>
        <taxon>Tracheophyta</taxon>
        <taxon>Spermatophyta</taxon>
        <taxon>Magnoliopsida</taxon>
        <taxon>eudicotyledons</taxon>
        <taxon>Gunneridae</taxon>
        <taxon>Pentapetalae</taxon>
        <taxon>asterids</taxon>
        <taxon>lamiids</taxon>
        <taxon>Solanales</taxon>
        <taxon>Convolvulaceae</taxon>
        <taxon>Cuscuteae</taxon>
        <taxon>Cuscuta</taxon>
        <taxon>Cuscuta subgen. Grammica</taxon>
        <taxon>Cuscuta sect. Cleistogrammica</taxon>
    </lineage>
</organism>
<evidence type="ECO:0000256" key="1">
    <source>
        <dbReference type="ARBA" id="ARBA00004123"/>
    </source>
</evidence>
<evidence type="ECO:0000256" key="9">
    <source>
        <dbReference type="RuleBase" id="RU004020"/>
    </source>
</evidence>
<dbReference type="PANTHER" id="PTHR10015">
    <property type="entry name" value="HEAT SHOCK TRANSCRIPTION FACTOR"/>
    <property type="match status" value="1"/>
</dbReference>
<dbReference type="Pfam" id="PF00447">
    <property type="entry name" value="HSF_DNA-bind"/>
    <property type="match status" value="1"/>
</dbReference>
<dbReference type="GO" id="GO:0034605">
    <property type="term" value="P:cellular response to heat"/>
    <property type="evidence" value="ECO:0007669"/>
    <property type="project" value="TreeGrafter"/>
</dbReference>
<keyword evidence="8" id="KW-0539">Nucleus</keyword>
<feature type="domain" description="HSF-type DNA-binding" evidence="11">
    <location>
        <begin position="84"/>
        <end position="108"/>
    </location>
</feature>
<proteinExistence type="inferred from homology"/>
<feature type="region of interest" description="Disordered" evidence="10">
    <location>
        <begin position="1"/>
        <end position="31"/>
    </location>
</feature>
<keyword evidence="13" id="KW-1185">Reference proteome</keyword>
<dbReference type="AlphaFoldDB" id="A0A328DGA9"/>
<dbReference type="Gene3D" id="1.10.10.10">
    <property type="entry name" value="Winged helix-like DNA-binding domain superfamily/Winged helix DNA-binding domain"/>
    <property type="match status" value="1"/>
</dbReference>
<accession>A0A328DGA9</accession>
<dbReference type="InterPro" id="IPR036390">
    <property type="entry name" value="WH_DNA-bd_sf"/>
</dbReference>
<evidence type="ECO:0000256" key="10">
    <source>
        <dbReference type="SAM" id="MobiDB-lite"/>
    </source>
</evidence>
<comment type="similarity">
    <text evidence="9">Belongs to the HSF family.</text>
</comment>
<dbReference type="Proteomes" id="UP000249390">
    <property type="component" value="Unassembled WGS sequence"/>
</dbReference>
<evidence type="ECO:0000256" key="8">
    <source>
        <dbReference type="ARBA" id="ARBA00023242"/>
    </source>
</evidence>
<dbReference type="GO" id="GO:0005634">
    <property type="term" value="C:nucleus"/>
    <property type="evidence" value="ECO:0007669"/>
    <property type="project" value="UniProtKB-SubCell"/>
</dbReference>
<keyword evidence="7" id="KW-0804">Transcription</keyword>
<dbReference type="PRINTS" id="PR00056">
    <property type="entry name" value="HSFDOMAIN"/>
</dbReference>
<dbReference type="FunFam" id="1.10.10.10:FF:000037">
    <property type="entry name" value="Heat stress transcription factor B-4"/>
    <property type="match status" value="1"/>
</dbReference>
<keyword evidence="5" id="KW-0346">Stress response</keyword>
<evidence type="ECO:0000256" key="7">
    <source>
        <dbReference type="ARBA" id="ARBA00023163"/>
    </source>
</evidence>
<comment type="subunit">
    <text evidence="2">Homotrimer.</text>
</comment>
<dbReference type="GO" id="GO:0000978">
    <property type="term" value="F:RNA polymerase II cis-regulatory region sequence-specific DNA binding"/>
    <property type="evidence" value="ECO:0007669"/>
    <property type="project" value="TreeGrafter"/>
</dbReference>
<dbReference type="GO" id="GO:0003700">
    <property type="term" value="F:DNA-binding transcription factor activity"/>
    <property type="evidence" value="ECO:0007669"/>
    <property type="project" value="InterPro"/>
</dbReference>
<dbReference type="SUPFAM" id="SSF46785">
    <property type="entry name" value="Winged helix' DNA-binding domain"/>
    <property type="match status" value="1"/>
</dbReference>
<evidence type="ECO:0000256" key="4">
    <source>
        <dbReference type="ARBA" id="ARBA00023015"/>
    </source>
</evidence>
<dbReference type="SMART" id="SM00415">
    <property type="entry name" value="HSF"/>
    <property type="match status" value="1"/>
</dbReference>
<evidence type="ECO:0000313" key="13">
    <source>
        <dbReference type="Proteomes" id="UP000249390"/>
    </source>
</evidence>
<comment type="subcellular location">
    <subcellularLocation>
        <location evidence="1">Nucleus</location>
    </subcellularLocation>
</comment>
<gene>
    <name evidence="12" type="ORF">DM860_003333</name>
</gene>
<keyword evidence="3" id="KW-0597">Phosphoprotein</keyword>
<evidence type="ECO:0000256" key="2">
    <source>
        <dbReference type="ARBA" id="ARBA00011233"/>
    </source>
</evidence>
<evidence type="ECO:0000256" key="3">
    <source>
        <dbReference type="ARBA" id="ARBA00022553"/>
    </source>
</evidence>
<sequence>MNPEEAILGSTRPSPSELDPFPPEQARAPSPEPLECLLEAPVPAFLSKTFDLVEDPSLDAIISWAPKGESFVVWDPVEFASFILPHNFKHSNFSSFVRQLNTYGFRKMHAERWEFANEGFLRGRRHLLRIIQRRKPPGSSGLSLEVEMGKMRMERVGMMQEVMELQKEQLGTVEDLEVVNKKLQAAEEGQKQMVSFMARLLGQMKKMKEPNAIIAPPRTTTGRMKRFAKHNPKEAGMGSSLLGSDKRVIFDNALASGSHEREMEHPLPPLKPEGMNGLPSLSPVKEEDVWSMGFGDLGSYGTVVGLGGGGGAIGAMSDVWVDTDPLQAATSSDMEMYTSYGEPADYI</sequence>
<evidence type="ECO:0000256" key="5">
    <source>
        <dbReference type="ARBA" id="ARBA00023016"/>
    </source>
</evidence>
<evidence type="ECO:0000256" key="6">
    <source>
        <dbReference type="ARBA" id="ARBA00023125"/>
    </source>
</evidence>
<keyword evidence="6" id="KW-0238">DNA-binding</keyword>
<keyword evidence="4" id="KW-0805">Transcription regulation</keyword>
<reference evidence="12 13" key="1">
    <citation type="submission" date="2018-06" db="EMBL/GenBank/DDBJ databases">
        <title>The Genome of Cuscuta australis (Dodder) Provides Insight into the Evolution of Plant Parasitism.</title>
        <authorList>
            <person name="Liu H."/>
        </authorList>
    </citation>
    <scope>NUCLEOTIDE SEQUENCE [LARGE SCALE GENOMIC DNA]</scope>
    <source>
        <strain evidence="13">cv. Yunnan</strain>
        <tissue evidence="12">Vines</tissue>
    </source>
</reference>